<dbReference type="SMART" id="SM00490">
    <property type="entry name" value="HELICc"/>
    <property type="match status" value="1"/>
</dbReference>
<dbReference type="Pfam" id="PF00271">
    <property type="entry name" value="Helicase_C"/>
    <property type="match status" value="1"/>
</dbReference>
<dbReference type="InterPro" id="IPR014001">
    <property type="entry name" value="Helicase_ATP-bd"/>
</dbReference>
<dbReference type="GO" id="GO:0004386">
    <property type="term" value="F:helicase activity"/>
    <property type="evidence" value="ECO:0007669"/>
    <property type="project" value="UniProtKB-KW"/>
</dbReference>
<dbReference type="InterPro" id="IPR027417">
    <property type="entry name" value="P-loop_NTPase"/>
</dbReference>
<dbReference type="GO" id="GO:0005524">
    <property type="term" value="F:ATP binding"/>
    <property type="evidence" value="ECO:0007669"/>
    <property type="project" value="UniProtKB-KW"/>
</dbReference>
<dbReference type="GO" id="GO:0016787">
    <property type="term" value="F:hydrolase activity"/>
    <property type="evidence" value="ECO:0007669"/>
    <property type="project" value="UniProtKB-KW"/>
</dbReference>
<dbReference type="Pfam" id="PF04851">
    <property type="entry name" value="ResIII"/>
    <property type="match status" value="1"/>
</dbReference>
<gene>
    <name evidence="7" type="ORF">AVDCRST_MAG93-1756</name>
</gene>
<dbReference type="Gene3D" id="3.40.50.300">
    <property type="entry name" value="P-loop containing nucleotide triphosphate hydrolases"/>
    <property type="match status" value="2"/>
</dbReference>
<dbReference type="InterPro" id="IPR050615">
    <property type="entry name" value="ATP-dep_DNA_Helicase"/>
</dbReference>
<evidence type="ECO:0000256" key="2">
    <source>
        <dbReference type="ARBA" id="ARBA00022801"/>
    </source>
</evidence>
<name>A0A6J4IF79_9CHLR</name>
<evidence type="ECO:0000256" key="3">
    <source>
        <dbReference type="ARBA" id="ARBA00022806"/>
    </source>
</evidence>
<reference evidence="7" key="1">
    <citation type="submission" date="2020-02" db="EMBL/GenBank/DDBJ databases">
        <authorList>
            <person name="Meier V. D."/>
        </authorList>
    </citation>
    <scope>NUCLEOTIDE SEQUENCE</scope>
    <source>
        <strain evidence="7">AVDCRST_MAG93</strain>
    </source>
</reference>
<sequence>MPYKKQRRTVVPMEVEQHELDDLLEDYADETLLDTALHDDLLEPSLDESSFAGGYRAKLVFEPRSYQQEALARWTEHEGRGVVVLPTGAGKTVVALMTIERTRLRTLVVVPTIELLHQWREAIVERLGIPPSKVGIVGDGHKEWRPVTVITYASAAMPTTPLSDIGLLICDEAHHLPSPSYAEIARRCSAPYRLGLTATPERADAQHRALHELLGPEVYRRAPADLAAEGHIAQYDEKRIFVSLAAEEQLRYESLMGEWKWFLASKRHLLARGGDFFGELIRRSGSDPQARRALQAHHQARMIALNAGEKLHVVQNLLGDHRKDKVIVFSEYNALVDTISARFALPAITYKTAPEERKATLDAFRDGSYSKIVTGRVLNEGVDVPDANVAIVVSGSATKREYIQRLGRVIRPK</sequence>
<keyword evidence="3 7" id="KW-0347">Helicase</keyword>
<dbReference type="CDD" id="cd17926">
    <property type="entry name" value="DEXHc_RE"/>
    <property type="match status" value="1"/>
</dbReference>
<dbReference type="SUPFAM" id="SSF52540">
    <property type="entry name" value="P-loop containing nucleoside triphosphate hydrolases"/>
    <property type="match status" value="2"/>
</dbReference>
<dbReference type="InterPro" id="IPR006935">
    <property type="entry name" value="Helicase/UvrB_N"/>
</dbReference>
<dbReference type="PANTHER" id="PTHR11274">
    <property type="entry name" value="RAD25/XP-B DNA REPAIR HELICASE"/>
    <property type="match status" value="1"/>
</dbReference>
<dbReference type="Gene3D" id="6.10.140.1180">
    <property type="match status" value="1"/>
</dbReference>
<keyword evidence="1" id="KW-0547">Nucleotide-binding</keyword>
<dbReference type="InterPro" id="IPR001650">
    <property type="entry name" value="Helicase_C-like"/>
</dbReference>
<evidence type="ECO:0000259" key="6">
    <source>
        <dbReference type="PROSITE" id="PS51194"/>
    </source>
</evidence>
<evidence type="ECO:0000313" key="7">
    <source>
        <dbReference type="EMBL" id="CAA9250994.1"/>
    </source>
</evidence>
<feature type="domain" description="Helicase C-terminal" evidence="6">
    <location>
        <begin position="313"/>
        <end position="413"/>
    </location>
</feature>
<feature type="non-terminal residue" evidence="7">
    <location>
        <position position="413"/>
    </location>
</feature>
<dbReference type="PROSITE" id="PS51192">
    <property type="entry name" value="HELICASE_ATP_BIND_1"/>
    <property type="match status" value="1"/>
</dbReference>
<dbReference type="GO" id="GO:0003677">
    <property type="term" value="F:DNA binding"/>
    <property type="evidence" value="ECO:0007669"/>
    <property type="project" value="InterPro"/>
</dbReference>
<feature type="domain" description="Helicase ATP-binding" evidence="5">
    <location>
        <begin position="72"/>
        <end position="218"/>
    </location>
</feature>
<evidence type="ECO:0000256" key="1">
    <source>
        <dbReference type="ARBA" id="ARBA00022741"/>
    </source>
</evidence>
<keyword evidence="2" id="KW-0378">Hydrolase</keyword>
<dbReference type="PANTHER" id="PTHR11274:SF0">
    <property type="entry name" value="GENERAL TRANSCRIPTION AND DNA REPAIR FACTOR IIH HELICASE SUBUNIT XPB"/>
    <property type="match status" value="1"/>
</dbReference>
<dbReference type="AlphaFoldDB" id="A0A6J4IF79"/>
<protein>
    <submittedName>
        <fullName evidence="7">DNA helicase (Rad25 homolog)</fullName>
    </submittedName>
</protein>
<keyword evidence="4" id="KW-0067">ATP-binding</keyword>
<organism evidence="7">
    <name type="scientific">uncultured Chloroflexia bacterium</name>
    <dbReference type="NCBI Taxonomy" id="1672391"/>
    <lineage>
        <taxon>Bacteria</taxon>
        <taxon>Bacillati</taxon>
        <taxon>Chloroflexota</taxon>
        <taxon>Chloroflexia</taxon>
        <taxon>environmental samples</taxon>
    </lineage>
</organism>
<proteinExistence type="predicted"/>
<dbReference type="SMART" id="SM00487">
    <property type="entry name" value="DEXDc"/>
    <property type="match status" value="1"/>
</dbReference>
<evidence type="ECO:0000259" key="5">
    <source>
        <dbReference type="PROSITE" id="PS51192"/>
    </source>
</evidence>
<dbReference type="EMBL" id="CADCTR010000594">
    <property type="protein sequence ID" value="CAA9250994.1"/>
    <property type="molecule type" value="Genomic_DNA"/>
</dbReference>
<evidence type="ECO:0000256" key="4">
    <source>
        <dbReference type="ARBA" id="ARBA00022840"/>
    </source>
</evidence>
<dbReference type="PROSITE" id="PS51194">
    <property type="entry name" value="HELICASE_CTER"/>
    <property type="match status" value="1"/>
</dbReference>
<accession>A0A6J4IF79</accession>